<keyword evidence="2" id="KW-1185">Reference proteome</keyword>
<gene>
    <name evidence="1" type="ORF">C0V70_13060</name>
</gene>
<dbReference type="EMBL" id="CP025704">
    <property type="protein sequence ID" value="AUN99013.1"/>
    <property type="molecule type" value="Genomic_DNA"/>
</dbReference>
<organism evidence="1 2">
    <name type="scientific">Bacteriovorax stolpii</name>
    <name type="common">Bdellovibrio stolpii</name>
    <dbReference type="NCBI Taxonomy" id="960"/>
    <lineage>
        <taxon>Bacteria</taxon>
        <taxon>Pseudomonadati</taxon>
        <taxon>Bdellovibrionota</taxon>
        <taxon>Bacteriovoracia</taxon>
        <taxon>Bacteriovoracales</taxon>
        <taxon>Bacteriovoracaceae</taxon>
        <taxon>Bacteriovorax</taxon>
    </lineage>
</organism>
<evidence type="ECO:0000313" key="1">
    <source>
        <dbReference type="EMBL" id="AUN99013.1"/>
    </source>
</evidence>
<sequence>MKTTLLILTLVLGTSLTAEARVEREGGATKVSKGSGTNIGGGNIGSEYLATWCRGQTSLLRNFRDKARLKLDNTGDYNIANKILTDGIIQALQSGNNAKDTFLHKSLTRGLTISNHLGATLGGNTERKAMAANHILNSYYDFMIETVAKNLDLNGKIPFMDADSENMDQRAARFEENFVIYASTQLDWILNTLVKEVRLGDRVQTVPVGDARSVIKVALTLSAATASDLDESLWNYRFSCAISDLQILNETLKTYDQGNKEMFEDEKQALTYTASEIKRISKTLRLQESCQ</sequence>
<reference evidence="1 2" key="1">
    <citation type="submission" date="2018-01" db="EMBL/GenBank/DDBJ databases">
        <title>Complete genome sequence of Bacteriovorax stolpii DSM12778.</title>
        <authorList>
            <person name="Tang B."/>
            <person name="Chang J."/>
        </authorList>
    </citation>
    <scope>NUCLEOTIDE SEQUENCE [LARGE SCALE GENOMIC DNA]</scope>
    <source>
        <strain evidence="1 2">DSM 12778</strain>
    </source>
</reference>
<name>A0A2K9NU17_BACTC</name>
<proteinExistence type="predicted"/>
<dbReference type="KEGG" id="bsto:C0V70_13060"/>
<protein>
    <submittedName>
        <fullName evidence="1">Uncharacterized protein</fullName>
    </submittedName>
</protein>
<dbReference type="RefSeq" id="WP_102244304.1">
    <property type="nucleotide sequence ID" value="NZ_CP025704.1"/>
</dbReference>
<dbReference type="Proteomes" id="UP000235584">
    <property type="component" value="Chromosome"/>
</dbReference>
<evidence type="ECO:0000313" key="2">
    <source>
        <dbReference type="Proteomes" id="UP000235584"/>
    </source>
</evidence>
<dbReference type="AlphaFoldDB" id="A0A2K9NU17"/>
<accession>A0A2K9NU17</accession>